<evidence type="ECO:0000256" key="4">
    <source>
        <dbReference type="ARBA" id="ARBA00022695"/>
    </source>
</evidence>
<dbReference type="AlphaFoldDB" id="A0A418NNZ5"/>
<keyword evidence="4" id="KW-0548">Nucleotidyltransferase</keyword>
<keyword evidence="1" id="KW-0240">DNA-directed RNA polymerase</keyword>
<dbReference type="GO" id="GO:0005737">
    <property type="term" value="C:cytoplasm"/>
    <property type="evidence" value="ECO:0007669"/>
    <property type="project" value="TreeGrafter"/>
</dbReference>
<dbReference type="InterPro" id="IPR006171">
    <property type="entry name" value="TOPRIM_dom"/>
</dbReference>
<evidence type="ECO:0000256" key="2">
    <source>
        <dbReference type="ARBA" id="ARBA00022515"/>
    </source>
</evidence>
<dbReference type="GO" id="GO:0008270">
    <property type="term" value="F:zinc ion binding"/>
    <property type="evidence" value="ECO:0007669"/>
    <property type="project" value="UniProtKB-KW"/>
</dbReference>
<dbReference type="GO" id="GO:0006269">
    <property type="term" value="P:DNA replication, synthesis of primer"/>
    <property type="evidence" value="ECO:0007669"/>
    <property type="project" value="UniProtKB-KW"/>
</dbReference>
<dbReference type="Pfam" id="PF23639">
    <property type="entry name" value="DUF7146"/>
    <property type="match status" value="1"/>
</dbReference>
<dbReference type="PANTHER" id="PTHR30313:SF2">
    <property type="entry name" value="DNA PRIMASE"/>
    <property type="match status" value="1"/>
</dbReference>
<evidence type="ECO:0000256" key="7">
    <source>
        <dbReference type="ARBA" id="ARBA00022771"/>
    </source>
</evidence>
<evidence type="ECO:0000259" key="10">
    <source>
        <dbReference type="SMART" id="SM00400"/>
    </source>
</evidence>
<accession>A0A418NNZ5</accession>
<evidence type="ECO:0000313" key="12">
    <source>
        <dbReference type="Proteomes" id="UP000286576"/>
    </source>
</evidence>
<sequence length="319" mass="34133">MDFNQRVYRGDSQRPQPLDLDAIRADHPLPAVVANAGVKLQRAGAEWKCCCPLHSDRTPSFTIFDNGRRWWCFGCGVGGDVLDFIQALHGVGLREAAAMLGEHGTPAVSLPTRPAEETGDRTGEAREIWRAASPVKGTPAESYLRSRGITVDLPPSLRFTSIPYGKRGGAMPCLVCCIQSPDGPVQGIQRVYLAPDGSGKADVPKPKLSLGKVAGGALRLAPLDGKELVVTEGPEDGLTLLQELRRPVWVGCGTSMLPAMQFPSTVRSVAIGGDNDEAGRTAVEKAAHTYASRGLTVRSFFPPEGSKDFNSFLNKEAAQ</sequence>
<evidence type="ECO:0000256" key="8">
    <source>
        <dbReference type="ARBA" id="ARBA00022833"/>
    </source>
</evidence>
<dbReference type="GO" id="GO:1990077">
    <property type="term" value="C:primosome complex"/>
    <property type="evidence" value="ECO:0007669"/>
    <property type="project" value="UniProtKB-KW"/>
</dbReference>
<evidence type="ECO:0000256" key="1">
    <source>
        <dbReference type="ARBA" id="ARBA00022478"/>
    </source>
</evidence>
<keyword evidence="8" id="KW-0862">Zinc</keyword>
<dbReference type="Gene3D" id="3.90.580.10">
    <property type="entry name" value="Zinc finger, CHC2-type domain"/>
    <property type="match status" value="1"/>
</dbReference>
<evidence type="ECO:0000313" key="11">
    <source>
        <dbReference type="EMBL" id="RIV83368.1"/>
    </source>
</evidence>
<dbReference type="InterPro" id="IPR034154">
    <property type="entry name" value="TOPRIM_DnaG/twinkle"/>
</dbReference>
<protein>
    <submittedName>
        <fullName evidence="11">Virulence-associated protein E</fullName>
    </submittedName>
</protein>
<feature type="domain" description="Zinc finger CHC2-type" evidence="10">
    <location>
        <begin position="47"/>
        <end position="101"/>
    </location>
</feature>
<keyword evidence="6" id="KW-0479">Metal-binding</keyword>
<keyword evidence="7" id="KW-0863">Zinc-finger</keyword>
<keyword evidence="3" id="KW-0808">Transferase</keyword>
<evidence type="ECO:0000256" key="6">
    <source>
        <dbReference type="ARBA" id="ARBA00022723"/>
    </source>
</evidence>
<dbReference type="OrthoDB" id="7465087at2"/>
<dbReference type="Gene3D" id="3.40.1360.10">
    <property type="match status" value="1"/>
</dbReference>
<dbReference type="Proteomes" id="UP000286576">
    <property type="component" value="Unassembled WGS sequence"/>
</dbReference>
<dbReference type="SMART" id="SM00400">
    <property type="entry name" value="ZnF_CHCC"/>
    <property type="match status" value="1"/>
</dbReference>
<organism evidence="11 12">
    <name type="scientific">Aurantiacibacter zhengii</name>
    <dbReference type="NCBI Taxonomy" id="2307003"/>
    <lineage>
        <taxon>Bacteria</taxon>
        <taxon>Pseudomonadati</taxon>
        <taxon>Pseudomonadota</taxon>
        <taxon>Alphaproteobacteria</taxon>
        <taxon>Sphingomonadales</taxon>
        <taxon>Erythrobacteraceae</taxon>
        <taxon>Aurantiacibacter</taxon>
    </lineage>
</organism>
<dbReference type="InterPro" id="IPR036977">
    <property type="entry name" value="DNA_primase_Znf_CHC2"/>
</dbReference>
<keyword evidence="12" id="KW-1185">Reference proteome</keyword>
<reference evidence="11 12" key="1">
    <citation type="submission" date="2018-08" db="EMBL/GenBank/DDBJ databases">
        <title>Erythrobacter zhengii sp.nov., a bacterium isolated from deep-sea sediment.</title>
        <authorList>
            <person name="Fang C."/>
            <person name="Wu Y.-H."/>
            <person name="Sun C."/>
            <person name="Wang H."/>
            <person name="Cheng H."/>
            <person name="Meng F.-X."/>
            <person name="Wang C.-S."/>
            <person name="Xu X.-W."/>
        </authorList>
    </citation>
    <scope>NUCLEOTIDE SEQUENCE [LARGE SCALE GENOMIC DNA]</scope>
    <source>
        <strain evidence="11 12">V18</strain>
    </source>
</reference>
<name>A0A418NNZ5_9SPHN</name>
<keyword evidence="5" id="KW-0235">DNA replication</keyword>
<evidence type="ECO:0000256" key="3">
    <source>
        <dbReference type="ARBA" id="ARBA00022679"/>
    </source>
</evidence>
<comment type="caution">
    <text evidence="11">The sequence shown here is derived from an EMBL/GenBank/DDBJ whole genome shotgun (WGS) entry which is preliminary data.</text>
</comment>
<gene>
    <name evidence="11" type="ORF">D2V07_16595</name>
</gene>
<dbReference type="InterPro" id="IPR050219">
    <property type="entry name" value="DnaG_primase"/>
</dbReference>
<dbReference type="PANTHER" id="PTHR30313">
    <property type="entry name" value="DNA PRIMASE"/>
    <property type="match status" value="1"/>
</dbReference>
<dbReference type="EMBL" id="QXFL01000010">
    <property type="protein sequence ID" value="RIV83368.1"/>
    <property type="molecule type" value="Genomic_DNA"/>
</dbReference>
<dbReference type="GO" id="GO:0000428">
    <property type="term" value="C:DNA-directed RNA polymerase complex"/>
    <property type="evidence" value="ECO:0007669"/>
    <property type="project" value="UniProtKB-KW"/>
</dbReference>
<dbReference type="InterPro" id="IPR055570">
    <property type="entry name" value="DUF7146"/>
</dbReference>
<keyword evidence="9" id="KW-0804">Transcription</keyword>
<dbReference type="Pfam" id="PF13362">
    <property type="entry name" value="Toprim_3"/>
    <property type="match status" value="1"/>
</dbReference>
<evidence type="ECO:0000256" key="9">
    <source>
        <dbReference type="ARBA" id="ARBA00023163"/>
    </source>
</evidence>
<proteinExistence type="predicted"/>
<dbReference type="Pfam" id="PF01807">
    <property type="entry name" value="Zn_ribbon_DnaG"/>
    <property type="match status" value="1"/>
</dbReference>
<keyword evidence="2" id="KW-0639">Primosome</keyword>
<dbReference type="InterPro" id="IPR002694">
    <property type="entry name" value="Znf_CHC2"/>
</dbReference>
<evidence type="ECO:0000256" key="5">
    <source>
        <dbReference type="ARBA" id="ARBA00022705"/>
    </source>
</evidence>
<dbReference type="SUPFAM" id="SSF57783">
    <property type="entry name" value="Zinc beta-ribbon"/>
    <property type="match status" value="1"/>
</dbReference>
<dbReference type="CDD" id="cd01029">
    <property type="entry name" value="TOPRIM_primases"/>
    <property type="match status" value="1"/>
</dbReference>
<dbReference type="GO" id="GO:0003899">
    <property type="term" value="F:DNA-directed RNA polymerase activity"/>
    <property type="evidence" value="ECO:0007669"/>
    <property type="project" value="InterPro"/>
</dbReference>
<dbReference type="GO" id="GO:0003677">
    <property type="term" value="F:DNA binding"/>
    <property type="evidence" value="ECO:0007669"/>
    <property type="project" value="InterPro"/>
</dbReference>
<dbReference type="SUPFAM" id="SSF56731">
    <property type="entry name" value="DNA primase core"/>
    <property type="match status" value="1"/>
</dbReference>